<dbReference type="RefSeq" id="WP_341868814.1">
    <property type="nucleotide sequence ID" value="NZ_FNBP01000002.1"/>
</dbReference>
<keyword evidence="1" id="KW-0732">Signal</keyword>
<evidence type="ECO:0000313" key="3">
    <source>
        <dbReference type="Proteomes" id="UP000199399"/>
    </source>
</evidence>
<dbReference type="STRING" id="218672.SAMN04489759_102353"/>
<feature type="chain" id="PRO_5011706885" evidence="1">
    <location>
        <begin position="25"/>
        <end position="100"/>
    </location>
</feature>
<gene>
    <name evidence="2" type="ORF">SAMN04489759_102353</name>
</gene>
<protein>
    <submittedName>
        <fullName evidence="2">Uncharacterized protein</fullName>
    </submittedName>
</protein>
<organism evidence="2 3">
    <name type="scientific">Sulfitobacter delicatus</name>
    <dbReference type="NCBI Taxonomy" id="218672"/>
    <lineage>
        <taxon>Bacteria</taxon>
        <taxon>Pseudomonadati</taxon>
        <taxon>Pseudomonadota</taxon>
        <taxon>Alphaproteobacteria</taxon>
        <taxon>Rhodobacterales</taxon>
        <taxon>Roseobacteraceae</taxon>
        <taxon>Sulfitobacter</taxon>
    </lineage>
</organism>
<evidence type="ECO:0000256" key="1">
    <source>
        <dbReference type="SAM" id="SignalP"/>
    </source>
</evidence>
<dbReference type="Proteomes" id="UP000199399">
    <property type="component" value="Unassembled WGS sequence"/>
</dbReference>
<feature type="signal peptide" evidence="1">
    <location>
        <begin position="1"/>
        <end position="24"/>
    </location>
</feature>
<dbReference type="EMBL" id="FNBP01000002">
    <property type="protein sequence ID" value="SDF51028.1"/>
    <property type="molecule type" value="Genomic_DNA"/>
</dbReference>
<sequence length="100" mass="10420">MRLPTAIAAAAGLFLASMAPGQLAAQPKIYAYPSSANYCPAGLQPITISGVICCGTPNQSMTYAQVKAHPAPRVKRYRAAAPRRSARAHCPVGAKGCSYD</sequence>
<name>A0A1G7LNC8_9RHOB</name>
<keyword evidence="3" id="KW-1185">Reference proteome</keyword>
<evidence type="ECO:0000313" key="2">
    <source>
        <dbReference type="EMBL" id="SDF51028.1"/>
    </source>
</evidence>
<proteinExistence type="predicted"/>
<dbReference type="AlphaFoldDB" id="A0A1G7LNC8"/>
<reference evidence="3" key="1">
    <citation type="submission" date="2016-10" db="EMBL/GenBank/DDBJ databases">
        <authorList>
            <person name="Varghese N."/>
            <person name="Submissions S."/>
        </authorList>
    </citation>
    <scope>NUCLEOTIDE SEQUENCE [LARGE SCALE GENOMIC DNA]</scope>
    <source>
        <strain evidence="3">DSM 16477</strain>
    </source>
</reference>
<accession>A0A1G7LNC8</accession>